<name>A0A2N9FBD0_FAGSY</name>
<reference evidence="3" key="1">
    <citation type="submission" date="2018-02" db="EMBL/GenBank/DDBJ databases">
        <authorList>
            <person name="Cohen D.B."/>
            <person name="Kent A.D."/>
        </authorList>
    </citation>
    <scope>NUCLEOTIDE SEQUENCE</scope>
</reference>
<feature type="compositionally biased region" description="Basic and acidic residues" evidence="1">
    <location>
        <begin position="270"/>
        <end position="290"/>
    </location>
</feature>
<accession>A0A2N9FBD0</accession>
<evidence type="ECO:0000256" key="1">
    <source>
        <dbReference type="SAM" id="MobiDB-lite"/>
    </source>
</evidence>
<dbReference type="AlphaFoldDB" id="A0A2N9FBD0"/>
<feature type="region of interest" description="Disordered" evidence="1">
    <location>
        <begin position="1"/>
        <end position="48"/>
    </location>
</feature>
<sequence>MDRQDAVIATWREGRPQGGPYVRRQARRAPVDDSDGDHEDEFEGEEDQASLNGRFVPRGERRGRGFRTDLRWRDGTDGNLGNIKMKIPSFQGKNDLEAYLEWEKKVELIFECHNYSEEKKVKLVVIEFTDYAIIWWDQLVMNRRRNHERAIETWEEMRAIMRRRFVPSHYYRDLYQKLQSLTQGYRSVDDYYKEMEIALIRANVEKDREATMARFLNGLNQDIANVMELQHYVELEDMVHRAINVERQLKRKGTRSFQNPGSSTSWKSNWRKDEGAVLKSKTEPPKRREGSSQCHIASQCPNKRTMIARVDGEVETESESDADQMPMLEDTCDDDVEYPVCHNPIFTHGIFSGVCTQNETAQAKPALSEEGPP</sequence>
<evidence type="ECO:0000259" key="2">
    <source>
        <dbReference type="Pfam" id="PF03732"/>
    </source>
</evidence>
<feature type="domain" description="Retrotransposon gag" evidence="2">
    <location>
        <begin position="122"/>
        <end position="221"/>
    </location>
</feature>
<dbReference type="InterPro" id="IPR005162">
    <property type="entry name" value="Retrotrans_gag_dom"/>
</dbReference>
<dbReference type="PANTHER" id="PTHR35046:SF9">
    <property type="entry name" value="RNA-DIRECTED DNA POLYMERASE"/>
    <property type="match status" value="1"/>
</dbReference>
<evidence type="ECO:0000313" key="3">
    <source>
        <dbReference type="EMBL" id="SPC84405.1"/>
    </source>
</evidence>
<feature type="compositionally biased region" description="Acidic residues" evidence="1">
    <location>
        <begin position="32"/>
        <end position="48"/>
    </location>
</feature>
<protein>
    <recommendedName>
        <fullName evidence="2">Retrotransposon gag domain-containing protein</fullName>
    </recommendedName>
</protein>
<dbReference type="EMBL" id="OIVN01000708">
    <property type="protein sequence ID" value="SPC84405.1"/>
    <property type="molecule type" value="Genomic_DNA"/>
</dbReference>
<proteinExistence type="predicted"/>
<gene>
    <name evidence="3" type="ORF">FSB_LOCUS12287</name>
</gene>
<feature type="compositionally biased region" description="Polar residues" evidence="1">
    <location>
        <begin position="255"/>
        <end position="268"/>
    </location>
</feature>
<dbReference type="PANTHER" id="PTHR35046">
    <property type="entry name" value="ZINC KNUCKLE (CCHC-TYPE) FAMILY PROTEIN"/>
    <property type="match status" value="1"/>
</dbReference>
<organism evidence="3">
    <name type="scientific">Fagus sylvatica</name>
    <name type="common">Beechnut</name>
    <dbReference type="NCBI Taxonomy" id="28930"/>
    <lineage>
        <taxon>Eukaryota</taxon>
        <taxon>Viridiplantae</taxon>
        <taxon>Streptophyta</taxon>
        <taxon>Embryophyta</taxon>
        <taxon>Tracheophyta</taxon>
        <taxon>Spermatophyta</taxon>
        <taxon>Magnoliopsida</taxon>
        <taxon>eudicotyledons</taxon>
        <taxon>Gunneridae</taxon>
        <taxon>Pentapetalae</taxon>
        <taxon>rosids</taxon>
        <taxon>fabids</taxon>
        <taxon>Fagales</taxon>
        <taxon>Fagaceae</taxon>
        <taxon>Fagus</taxon>
    </lineage>
</organism>
<dbReference type="Pfam" id="PF03732">
    <property type="entry name" value="Retrotrans_gag"/>
    <property type="match status" value="1"/>
</dbReference>
<feature type="region of interest" description="Disordered" evidence="1">
    <location>
        <begin position="252"/>
        <end position="298"/>
    </location>
</feature>